<dbReference type="PANTHER" id="PTHR11266:SF80">
    <property type="entry name" value="PEROXISOMAL MEMBRANE PROTEIN 2"/>
    <property type="match status" value="1"/>
</dbReference>
<evidence type="ECO:0000313" key="8">
    <source>
        <dbReference type="Proteomes" id="UP000751190"/>
    </source>
</evidence>
<protein>
    <submittedName>
        <fullName evidence="7">Uncharacterized protein</fullName>
    </submittedName>
</protein>
<dbReference type="GO" id="GO:0016020">
    <property type="term" value="C:membrane"/>
    <property type="evidence" value="ECO:0007669"/>
    <property type="project" value="UniProtKB-SubCell"/>
</dbReference>
<feature type="transmembrane region" description="Helical" evidence="6">
    <location>
        <begin position="116"/>
        <end position="135"/>
    </location>
</feature>
<evidence type="ECO:0000313" key="7">
    <source>
        <dbReference type="EMBL" id="KAG8463639.1"/>
    </source>
</evidence>
<gene>
    <name evidence="7" type="ORF">KFE25_003912</name>
</gene>
<dbReference type="AlphaFoldDB" id="A0A8J5XNB6"/>
<evidence type="ECO:0000256" key="5">
    <source>
        <dbReference type="ARBA" id="ARBA00023136"/>
    </source>
</evidence>
<sequence length="239" mass="25911">MFESLVLPPMAGLFFRSAAAPPPAPPPPPELSANVHGSVALVLAVSVLLAVSALSGREVWHPFPPHHVYLAEMAWRSYGSALKSHPRSTSAVSGACISALGNWIGTGALGASTCRFALWGALVSFISSWWVRALNRAFDGRTSRWLVLEKTLVDQMVSVPFFTALFQLVHGTLQGLPPAEIYARLRAGYLVACLAAWRFWPPVVLLAYAYVPQQLTVVFFSSAGLVWNVILTLMHSSSR</sequence>
<comment type="subcellular location">
    <subcellularLocation>
        <location evidence="1">Membrane</location>
        <topology evidence="1">Multi-pass membrane protein</topology>
    </subcellularLocation>
</comment>
<keyword evidence="5 6" id="KW-0472">Membrane</keyword>
<evidence type="ECO:0000256" key="2">
    <source>
        <dbReference type="ARBA" id="ARBA00006824"/>
    </source>
</evidence>
<organism evidence="7 8">
    <name type="scientific">Diacronema lutheri</name>
    <name type="common">Unicellular marine alga</name>
    <name type="synonym">Monochrysis lutheri</name>
    <dbReference type="NCBI Taxonomy" id="2081491"/>
    <lineage>
        <taxon>Eukaryota</taxon>
        <taxon>Haptista</taxon>
        <taxon>Haptophyta</taxon>
        <taxon>Pavlovophyceae</taxon>
        <taxon>Pavlovales</taxon>
        <taxon>Pavlovaceae</taxon>
        <taxon>Diacronema</taxon>
    </lineage>
</organism>
<dbReference type="OMA" id="VACETCF"/>
<dbReference type="Proteomes" id="UP000751190">
    <property type="component" value="Unassembled WGS sequence"/>
</dbReference>
<comment type="caution">
    <text evidence="7">The sequence shown here is derived from an EMBL/GenBank/DDBJ whole genome shotgun (WGS) entry which is preliminary data.</text>
</comment>
<dbReference type="PANTHER" id="PTHR11266">
    <property type="entry name" value="PEROXISOMAL MEMBRANE PROTEIN 2, PXMP2 MPV17"/>
    <property type="match status" value="1"/>
</dbReference>
<proteinExistence type="inferred from homology"/>
<evidence type="ECO:0000256" key="1">
    <source>
        <dbReference type="ARBA" id="ARBA00004141"/>
    </source>
</evidence>
<reference evidence="7" key="1">
    <citation type="submission" date="2021-05" db="EMBL/GenBank/DDBJ databases">
        <title>The genome of the haptophyte Pavlova lutheri (Diacronema luteri, Pavlovales) - a model for lipid biosynthesis in eukaryotic algae.</title>
        <authorList>
            <person name="Hulatt C.J."/>
            <person name="Posewitz M.C."/>
        </authorList>
    </citation>
    <scope>NUCLEOTIDE SEQUENCE</scope>
    <source>
        <strain evidence="7">NIVA-4/92</strain>
    </source>
</reference>
<dbReference type="InterPro" id="IPR007248">
    <property type="entry name" value="Mpv17_PMP22"/>
</dbReference>
<keyword evidence="4 6" id="KW-1133">Transmembrane helix</keyword>
<dbReference type="OrthoDB" id="10267969at2759"/>
<name>A0A8J5XNB6_DIALT</name>
<accession>A0A8J5XNB6</accession>
<feature type="transmembrane region" description="Helical" evidence="6">
    <location>
        <begin position="217"/>
        <end position="234"/>
    </location>
</feature>
<dbReference type="Pfam" id="PF04117">
    <property type="entry name" value="Mpv17_PMP22"/>
    <property type="match status" value="1"/>
</dbReference>
<keyword evidence="3 6" id="KW-0812">Transmembrane</keyword>
<keyword evidence="8" id="KW-1185">Reference proteome</keyword>
<dbReference type="EMBL" id="JAGTXO010000015">
    <property type="protein sequence ID" value="KAG8463639.1"/>
    <property type="molecule type" value="Genomic_DNA"/>
</dbReference>
<evidence type="ECO:0000256" key="4">
    <source>
        <dbReference type="ARBA" id="ARBA00022989"/>
    </source>
</evidence>
<evidence type="ECO:0000256" key="3">
    <source>
        <dbReference type="ARBA" id="ARBA00022692"/>
    </source>
</evidence>
<comment type="similarity">
    <text evidence="2 6">Belongs to the peroxisomal membrane protein PXMP2/4 family.</text>
</comment>
<evidence type="ECO:0000256" key="6">
    <source>
        <dbReference type="RuleBase" id="RU363053"/>
    </source>
</evidence>
<feature type="transmembrane region" description="Helical" evidence="6">
    <location>
        <begin position="188"/>
        <end position="211"/>
    </location>
</feature>
<dbReference type="GO" id="GO:0005737">
    <property type="term" value="C:cytoplasm"/>
    <property type="evidence" value="ECO:0007669"/>
    <property type="project" value="TreeGrafter"/>
</dbReference>